<evidence type="ECO:0000256" key="1">
    <source>
        <dbReference type="SAM" id="MobiDB-lite"/>
    </source>
</evidence>
<feature type="transmembrane region" description="Helical" evidence="2">
    <location>
        <begin position="61"/>
        <end position="81"/>
    </location>
</feature>
<evidence type="ECO:0000313" key="3">
    <source>
        <dbReference type="EMBL" id="QDU46817.1"/>
    </source>
</evidence>
<dbReference type="Proteomes" id="UP000319383">
    <property type="component" value="Chromosome"/>
</dbReference>
<sequence>MNSSKTSRSGGFAWNILITMLLVLAVSSFVFDKTMEFRAACLFEVTIVLTLLFYSASLKVYNYRFVLQACASLAVVAKILANLISSPIGENTSLNPTIFAVILYCLSIYHVNNSSRKQPTADSRQETGTGQLPAVS</sequence>
<dbReference type="EMBL" id="CP036276">
    <property type="protein sequence ID" value="QDU46817.1"/>
    <property type="molecule type" value="Genomic_DNA"/>
</dbReference>
<accession>A0A517ZWE1</accession>
<evidence type="ECO:0000256" key="2">
    <source>
        <dbReference type="SAM" id="Phobius"/>
    </source>
</evidence>
<protein>
    <submittedName>
        <fullName evidence="3">Uncharacterized protein</fullName>
    </submittedName>
</protein>
<evidence type="ECO:0000313" key="4">
    <source>
        <dbReference type="Proteomes" id="UP000319383"/>
    </source>
</evidence>
<reference evidence="3 4" key="1">
    <citation type="submission" date="2019-02" db="EMBL/GenBank/DDBJ databases">
        <title>Deep-cultivation of Planctomycetes and their phenomic and genomic characterization uncovers novel biology.</title>
        <authorList>
            <person name="Wiegand S."/>
            <person name="Jogler M."/>
            <person name="Boedeker C."/>
            <person name="Pinto D."/>
            <person name="Vollmers J."/>
            <person name="Rivas-Marin E."/>
            <person name="Kohn T."/>
            <person name="Peeters S.H."/>
            <person name="Heuer A."/>
            <person name="Rast P."/>
            <person name="Oberbeckmann S."/>
            <person name="Bunk B."/>
            <person name="Jeske O."/>
            <person name="Meyerdierks A."/>
            <person name="Storesund J.E."/>
            <person name="Kallscheuer N."/>
            <person name="Luecker S."/>
            <person name="Lage O.M."/>
            <person name="Pohl T."/>
            <person name="Merkel B.J."/>
            <person name="Hornburger P."/>
            <person name="Mueller R.-W."/>
            <person name="Bruemmer F."/>
            <person name="Labrenz M."/>
            <person name="Spormann A.M."/>
            <person name="Op den Camp H."/>
            <person name="Overmann J."/>
            <person name="Amann R."/>
            <person name="Jetten M.S.M."/>
            <person name="Mascher T."/>
            <person name="Medema M.H."/>
            <person name="Devos D.P."/>
            <person name="Kaster A.-K."/>
            <person name="Ovreas L."/>
            <person name="Rohde M."/>
            <person name="Galperin M.Y."/>
            <person name="Jogler C."/>
        </authorList>
    </citation>
    <scope>NUCLEOTIDE SEQUENCE [LARGE SCALE GENOMIC DNA]</scope>
    <source>
        <strain evidence="3 4">Mal52</strain>
    </source>
</reference>
<keyword evidence="4" id="KW-1185">Reference proteome</keyword>
<dbReference type="KEGG" id="sdyn:Mal52_53390"/>
<keyword evidence="2" id="KW-1133">Transmembrane helix</keyword>
<feature type="region of interest" description="Disordered" evidence="1">
    <location>
        <begin position="115"/>
        <end position="136"/>
    </location>
</feature>
<gene>
    <name evidence="3" type="ORF">Mal52_53390</name>
</gene>
<dbReference type="AlphaFoldDB" id="A0A517ZWE1"/>
<keyword evidence="2" id="KW-0472">Membrane</keyword>
<feature type="transmembrane region" description="Helical" evidence="2">
    <location>
        <begin position="37"/>
        <end position="54"/>
    </location>
</feature>
<dbReference type="RefSeq" id="WP_145379348.1">
    <property type="nucleotide sequence ID" value="NZ_CP036276.1"/>
</dbReference>
<feature type="compositionally biased region" description="Polar residues" evidence="1">
    <location>
        <begin position="115"/>
        <end position="130"/>
    </location>
</feature>
<organism evidence="3 4">
    <name type="scientific">Symmachiella dynata</name>
    <dbReference type="NCBI Taxonomy" id="2527995"/>
    <lineage>
        <taxon>Bacteria</taxon>
        <taxon>Pseudomonadati</taxon>
        <taxon>Planctomycetota</taxon>
        <taxon>Planctomycetia</taxon>
        <taxon>Planctomycetales</taxon>
        <taxon>Planctomycetaceae</taxon>
        <taxon>Symmachiella</taxon>
    </lineage>
</organism>
<keyword evidence="2" id="KW-0812">Transmembrane</keyword>
<name>A0A517ZWE1_9PLAN</name>
<proteinExistence type="predicted"/>
<feature type="transmembrane region" description="Helical" evidence="2">
    <location>
        <begin position="12"/>
        <end position="31"/>
    </location>
</feature>
<feature type="transmembrane region" description="Helical" evidence="2">
    <location>
        <begin position="93"/>
        <end position="111"/>
    </location>
</feature>